<evidence type="ECO:0000256" key="1">
    <source>
        <dbReference type="SAM" id="Phobius"/>
    </source>
</evidence>
<accession>A0A3B1API9</accession>
<keyword evidence="1" id="KW-0812">Transmembrane</keyword>
<dbReference type="EMBL" id="UOFS01000018">
    <property type="protein sequence ID" value="VAW94596.1"/>
    <property type="molecule type" value="Genomic_DNA"/>
</dbReference>
<sequence length="188" mass="22050">MNIVMKFKIVIVSTLVIIAIALNIYKVSKVHGNNLVNNAKDAIISLSTKKYKTALKNYESTIDYCKKQEKNNKITDENKKILNSISLTSQQLDKAIYILNKRALFLCESKQFGLFLIERGMYSETLKYYKVLLDDDYYGDDMLFVTPQSHFQIELDYLKIPRKLREKIESIKQLNKPFYPFDIIERNK</sequence>
<gene>
    <name evidence="2" type="ORF">MNBD_GAMMA22-2422</name>
</gene>
<organism evidence="2">
    <name type="scientific">hydrothermal vent metagenome</name>
    <dbReference type="NCBI Taxonomy" id="652676"/>
    <lineage>
        <taxon>unclassified sequences</taxon>
        <taxon>metagenomes</taxon>
        <taxon>ecological metagenomes</taxon>
    </lineage>
</organism>
<dbReference type="AlphaFoldDB" id="A0A3B1API9"/>
<protein>
    <submittedName>
        <fullName evidence="2">Uncharacterized protein</fullName>
    </submittedName>
</protein>
<evidence type="ECO:0000313" key="2">
    <source>
        <dbReference type="EMBL" id="VAW94596.1"/>
    </source>
</evidence>
<feature type="transmembrane region" description="Helical" evidence="1">
    <location>
        <begin position="7"/>
        <end position="25"/>
    </location>
</feature>
<proteinExistence type="predicted"/>
<keyword evidence="1" id="KW-0472">Membrane</keyword>
<keyword evidence="1" id="KW-1133">Transmembrane helix</keyword>
<name>A0A3B1API9_9ZZZZ</name>
<reference evidence="2" key="1">
    <citation type="submission" date="2018-06" db="EMBL/GenBank/DDBJ databases">
        <authorList>
            <person name="Zhirakovskaya E."/>
        </authorList>
    </citation>
    <scope>NUCLEOTIDE SEQUENCE</scope>
</reference>